<dbReference type="PANTHER" id="PTHR47592:SF27">
    <property type="entry name" value="OS08G0421700 PROTEIN"/>
    <property type="match status" value="1"/>
</dbReference>
<dbReference type="EMBL" id="JABTTQ020001508">
    <property type="protein sequence ID" value="KAK6130973.1"/>
    <property type="molecule type" value="Genomic_DNA"/>
</dbReference>
<proteinExistence type="predicted"/>
<dbReference type="Pfam" id="PF14223">
    <property type="entry name" value="Retrotran_gag_2"/>
    <property type="match status" value="1"/>
</dbReference>
<dbReference type="PANTHER" id="PTHR47592">
    <property type="entry name" value="PBF68 PROTEIN"/>
    <property type="match status" value="1"/>
</dbReference>
<accession>A0ABR0V6X0</accession>
<keyword evidence="3" id="KW-1185">Reference proteome</keyword>
<reference evidence="2 3" key="1">
    <citation type="journal article" date="2021" name="Comput. Struct. Biotechnol. J.">
        <title>De novo genome assembly of the potent medicinal plant Rehmannia glutinosa using nanopore technology.</title>
        <authorList>
            <person name="Ma L."/>
            <person name="Dong C."/>
            <person name="Song C."/>
            <person name="Wang X."/>
            <person name="Zheng X."/>
            <person name="Niu Y."/>
            <person name="Chen S."/>
            <person name="Feng W."/>
        </authorList>
    </citation>
    <scope>NUCLEOTIDE SEQUENCE [LARGE SCALE GENOMIC DNA]</scope>
    <source>
        <strain evidence="2">DH-2019</strain>
    </source>
</reference>
<evidence type="ECO:0000313" key="2">
    <source>
        <dbReference type="EMBL" id="KAK6130973.1"/>
    </source>
</evidence>
<comment type="caution">
    <text evidence="2">The sequence shown here is derived from an EMBL/GenBank/DDBJ whole genome shotgun (WGS) entry which is preliminary data.</text>
</comment>
<feature type="region of interest" description="Disordered" evidence="1">
    <location>
        <begin position="101"/>
        <end position="121"/>
    </location>
</feature>
<evidence type="ECO:0000313" key="3">
    <source>
        <dbReference type="Proteomes" id="UP001318860"/>
    </source>
</evidence>
<name>A0ABR0V6X0_REHGL</name>
<organism evidence="2 3">
    <name type="scientific">Rehmannia glutinosa</name>
    <name type="common">Chinese foxglove</name>
    <dbReference type="NCBI Taxonomy" id="99300"/>
    <lineage>
        <taxon>Eukaryota</taxon>
        <taxon>Viridiplantae</taxon>
        <taxon>Streptophyta</taxon>
        <taxon>Embryophyta</taxon>
        <taxon>Tracheophyta</taxon>
        <taxon>Spermatophyta</taxon>
        <taxon>Magnoliopsida</taxon>
        <taxon>eudicotyledons</taxon>
        <taxon>Gunneridae</taxon>
        <taxon>Pentapetalae</taxon>
        <taxon>asterids</taxon>
        <taxon>lamiids</taxon>
        <taxon>Lamiales</taxon>
        <taxon>Orobanchaceae</taxon>
        <taxon>Rehmannieae</taxon>
        <taxon>Rehmannia</taxon>
    </lineage>
</organism>
<gene>
    <name evidence="2" type="ORF">DH2020_035277</name>
</gene>
<evidence type="ECO:0000256" key="1">
    <source>
        <dbReference type="SAM" id="MobiDB-lite"/>
    </source>
</evidence>
<protein>
    <submittedName>
        <fullName evidence="2">Uncharacterized protein</fullName>
    </submittedName>
</protein>
<dbReference type="Proteomes" id="UP001318860">
    <property type="component" value="Unassembled WGS sequence"/>
</dbReference>
<sequence>MVDTKTVISQVQEIHIILHDLVSEGMILSESFQVSSLIKKLPPSWSDFARGLKHKSEIFSLEELFVALRIEDKHHSSQQSKNPVFQAIALIIANPHKPKPKIFKKTGPKKANGGFGNNKFM</sequence>